<organism evidence="1 2">
    <name type="scientific">Paenibacillus woosongensis</name>
    <dbReference type="NCBI Taxonomy" id="307580"/>
    <lineage>
        <taxon>Bacteria</taxon>
        <taxon>Bacillati</taxon>
        <taxon>Bacillota</taxon>
        <taxon>Bacilli</taxon>
        <taxon>Bacillales</taxon>
        <taxon>Paenibacillaceae</taxon>
        <taxon>Paenibacillus</taxon>
    </lineage>
</organism>
<comment type="caution">
    <text evidence="1">The sequence shown here is derived from an EMBL/GenBank/DDBJ whole genome shotgun (WGS) entry which is preliminary data.</text>
</comment>
<name>A0A7X2Z455_9BACL</name>
<evidence type="ECO:0008006" key="3">
    <source>
        <dbReference type="Google" id="ProtNLM"/>
    </source>
</evidence>
<reference evidence="1 2" key="1">
    <citation type="submission" date="2019-11" db="EMBL/GenBank/DDBJ databases">
        <title>Draft genome sequences of five Paenibacillus species of dairy origin.</title>
        <authorList>
            <person name="Olajide A.M."/>
            <person name="Chen S."/>
            <person name="Lapointe G."/>
        </authorList>
    </citation>
    <scope>NUCLEOTIDE SEQUENCE [LARGE SCALE GENOMIC DNA]</scope>
    <source>
        <strain evidence="1 2">12CR55</strain>
    </source>
</reference>
<accession>A0A7X2Z455</accession>
<dbReference type="EMBL" id="WNZW01000010">
    <property type="protein sequence ID" value="MUG47151.1"/>
    <property type="molecule type" value="Genomic_DNA"/>
</dbReference>
<protein>
    <recommendedName>
        <fullName evidence="3">Flagellar protein FliT</fullName>
    </recommendedName>
</protein>
<gene>
    <name evidence="1" type="ORF">GNP95_19475</name>
</gene>
<proteinExistence type="predicted"/>
<dbReference type="OrthoDB" id="2662877at2"/>
<sequence>MNNLSAADYLIKLYEEILREPTFEMYEEKSLEIEQFFYKLQQETNLDRGKLFKVKELHDQLISVILLEKESLGKQITDFGKRKYVSNQYGKVSNHDKMDAFFVDYKN</sequence>
<dbReference type="RefSeq" id="WP_155612529.1">
    <property type="nucleotide sequence ID" value="NZ_WNZW01000010.1"/>
</dbReference>
<evidence type="ECO:0000313" key="2">
    <source>
        <dbReference type="Proteomes" id="UP000447876"/>
    </source>
</evidence>
<dbReference type="Proteomes" id="UP000447876">
    <property type="component" value="Unassembled WGS sequence"/>
</dbReference>
<dbReference type="AlphaFoldDB" id="A0A7X2Z455"/>
<evidence type="ECO:0000313" key="1">
    <source>
        <dbReference type="EMBL" id="MUG47151.1"/>
    </source>
</evidence>